<evidence type="ECO:0000256" key="2">
    <source>
        <dbReference type="ARBA" id="ARBA00023002"/>
    </source>
</evidence>
<keyword evidence="3 4" id="KW-0503">Monooxygenase</keyword>
<dbReference type="PANTHER" id="PTHR13789:SF236">
    <property type="entry name" value="MONOOXYGENASE, PUTATIVE (AFU_ORTHOLOGUE AFUA_6G12060)-RELATED"/>
    <property type="match status" value="1"/>
</dbReference>
<comment type="caution">
    <text evidence="4">The sequence shown here is derived from an EMBL/GenBank/DDBJ whole genome shotgun (WGS) entry which is preliminary data.</text>
</comment>
<evidence type="ECO:0000313" key="4">
    <source>
        <dbReference type="EMBL" id="OCB89715.1"/>
    </source>
</evidence>
<evidence type="ECO:0000256" key="1">
    <source>
        <dbReference type="ARBA" id="ARBA00007992"/>
    </source>
</evidence>
<organism evidence="4 5">
    <name type="scientific">Sanghuangporus baumii</name>
    <name type="common">Phellinus baumii</name>
    <dbReference type="NCBI Taxonomy" id="108892"/>
    <lineage>
        <taxon>Eukaryota</taxon>
        <taxon>Fungi</taxon>
        <taxon>Dikarya</taxon>
        <taxon>Basidiomycota</taxon>
        <taxon>Agaricomycotina</taxon>
        <taxon>Agaricomycetes</taxon>
        <taxon>Hymenochaetales</taxon>
        <taxon>Hymenochaetaceae</taxon>
        <taxon>Sanghuangporus</taxon>
    </lineage>
</organism>
<dbReference type="InterPro" id="IPR050493">
    <property type="entry name" value="FAD-dep_Monooxygenase_BioMet"/>
</dbReference>
<dbReference type="AlphaFoldDB" id="A0A9Q5N7B1"/>
<dbReference type="PANTHER" id="PTHR13789">
    <property type="entry name" value="MONOOXYGENASE"/>
    <property type="match status" value="1"/>
</dbReference>
<proteinExistence type="inferred from homology"/>
<dbReference type="Gene3D" id="3.50.50.60">
    <property type="entry name" value="FAD/NAD(P)-binding domain"/>
    <property type="match status" value="2"/>
</dbReference>
<dbReference type="Proteomes" id="UP000757232">
    <property type="component" value="Unassembled WGS sequence"/>
</dbReference>
<name>A0A9Q5N7B1_SANBA</name>
<sequence length="315" mass="34605">MSIISFGNNAGMIFERRGLHDILWSLCTHHEHLTLHNSAGEVLTVQYLPSILCGHRSYNGYRGELHEALYYYAKAIGVDIRLGQDVTEYWEDKENSVAGVVTNGKRLSADVVIGADGKSSIKSDDDDKPKSSGCAIFRTWLDTYVQGIDKDPLTDYLVKNGDAFHGWIGPDVHLLVSSSPRCAAILTKAPSCVDWKLYRDPLPQWISKGARLALIGDAAHPFLPTSIQGASQAVEDGITLAIVLQLAGKKDAPLAARPEAKGKEAEPPRPKWLLGFDAEKHAYGMYEEIAKEIKEKGYRPPILPSREPVEGETGN</sequence>
<protein>
    <submittedName>
        <fullName evidence="4">Monooxygenase</fullName>
    </submittedName>
</protein>
<comment type="similarity">
    <text evidence="1">Belongs to the paxM FAD-dependent monooxygenase family.</text>
</comment>
<gene>
    <name evidence="4" type="ORF">A7U60_g3063</name>
</gene>
<reference evidence="4" key="1">
    <citation type="submission" date="2016-06" db="EMBL/GenBank/DDBJ databases">
        <title>Draft Genome sequence of the fungus Inonotus baumii.</title>
        <authorList>
            <person name="Zhu H."/>
            <person name="Lin W."/>
        </authorList>
    </citation>
    <scope>NUCLEOTIDE SEQUENCE</scope>
    <source>
        <strain evidence="4">821</strain>
    </source>
</reference>
<dbReference type="GO" id="GO:0004497">
    <property type="term" value="F:monooxygenase activity"/>
    <property type="evidence" value="ECO:0007669"/>
    <property type="project" value="UniProtKB-KW"/>
</dbReference>
<dbReference type="SUPFAM" id="SSF51905">
    <property type="entry name" value="FAD/NAD(P)-binding domain"/>
    <property type="match status" value="1"/>
</dbReference>
<evidence type="ECO:0000256" key="3">
    <source>
        <dbReference type="ARBA" id="ARBA00023033"/>
    </source>
</evidence>
<accession>A0A9Q5N7B1</accession>
<dbReference type="EMBL" id="LNZH02000150">
    <property type="protein sequence ID" value="OCB89715.1"/>
    <property type="molecule type" value="Genomic_DNA"/>
</dbReference>
<evidence type="ECO:0000313" key="5">
    <source>
        <dbReference type="Proteomes" id="UP000757232"/>
    </source>
</evidence>
<keyword evidence="2" id="KW-0560">Oxidoreductase</keyword>
<keyword evidence="5" id="KW-1185">Reference proteome</keyword>
<dbReference type="InterPro" id="IPR036188">
    <property type="entry name" value="FAD/NAD-bd_sf"/>
</dbReference>
<dbReference type="OrthoDB" id="9993796at2759"/>